<dbReference type="PANTHER" id="PTHR47691:SF3">
    <property type="entry name" value="HTH-TYPE TRANSCRIPTIONAL REGULATOR RV0890C-RELATED"/>
    <property type="match status" value="1"/>
</dbReference>
<accession>G2E7K8</accession>
<protein>
    <submittedName>
        <fullName evidence="1">WD repeat-containing protein</fullName>
    </submittedName>
</protein>
<sequence length="612" mass="67320">CLLHRHGATRAGAAPIPADDPELIAASREVRGHALTLSLLGRYLRLAHGGDIRQRDQVDFAKANEATGGHAFRVVAAYEHWLAAGGEQGARCLSALRLLGLFDRPASAGALSALRTAPPIRGLTEPLFERPKGMLGRFKRRTDPIAETDWRITLSQLAEAGLIEPPGDSGALDAHPLVREHLAESLKTRDPDAWREGHRRLYAWLKGCVPHRPDGLDGLQPLYQAVAHGCLAGLRQETFDEVYDDRILRGTGNDGFYSWRKLGAFGANLGAVTCFFAEPWRRPAPELSEPDQAWLLNETAIQLRALGRLAEALEPMRAGAELYVRQEEWQYAARVYSNLSELQLSLGRVAEAVADARHAVEHADRSGDAFLRMVSRTTLADALHQQGETREALDAFAEAERLQAEWQPQYPLLYSLPGFKYGDLLLAGAEQAAWLGADDAGTGVDPDRVGVCDAVARRAGQMLEVAERHLGLLNIALDHLTLARCALYADRLQGRPPGPETRELSEHALDRLRAARDQMYIPRGLLTRAWLRHALGMPDAARADLDEAQRIAARGGMALHLADCALTRARLFQDRAALAEARRLIEKHGYGRRLPELEDAEATAATWPQPNP</sequence>
<keyword evidence="2" id="KW-1185">Reference proteome</keyword>
<dbReference type="PANTHER" id="PTHR47691">
    <property type="entry name" value="REGULATOR-RELATED"/>
    <property type="match status" value="1"/>
</dbReference>
<dbReference type="STRING" id="765913.ThidrDRAFT_4271"/>
<comment type="caution">
    <text evidence="1">The sequence shown here is derived from an EMBL/GenBank/DDBJ whole genome shotgun (WGS) entry which is preliminary data.</text>
</comment>
<dbReference type="SUPFAM" id="SSF48452">
    <property type="entry name" value="TPR-like"/>
    <property type="match status" value="1"/>
</dbReference>
<dbReference type="RefSeq" id="WP_007042984.1">
    <property type="nucleotide sequence ID" value="NZ_AFWT01000052.1"/>
</dbReference>
<dbReference type="PATRIC" id="fig|765913.3.peg.4345"/>
<dbReference type="OrthoDB" id="1426235at2"/>
<name>G2E7K8_9GAMM</name>
<dbReference type="InterPro" id="IPR019734">
    <property type="entry name" value="TPR_rpt"/>
</dbReference>
<dbReference type="EMBL" id="AFWT01000052">
    <property type="protein sequence ID" value="EGV27941.1"/>
    <property type="molecule type" value="Genomic_DNA"/>
</dbReference>
<reference evidence="1 2" key="1">
    <citation type="submission" date="2011-06" db="EMBL/GenBank/DDBJ databases">
        <title>The draft genome of Thiorhodococcus drewsii AZ1.</title>
        <authorList>
            <consortium name="US DOE Joint Genome Institute (JGI-PGF)"/>
            <person name="Lucas S."/>
            <person name="Han J."/>
            <person name="Lapidus A."/>
            <person name="Cheng J.-F."/>
            <person name="Goodwin L."/>
            <person name="Pitluck S."/>
            <person name="Peters L."/>
            <person name="Land M.L."/>
            <person name="Hauser L."/>
            <person name="Vogl K."/>
            <person name="Liu Z."/>
            <person name="Imhoff J."/>
            <person name="Thiel V."/>
            <person name="Frigaard N.-U."/>
            <person name="Bryant D.A."/>
            <person name="Woyke T.J."/>
        </authorList>
    </citation>
    <scope>NUCLEOTIDE SEQUENCE [LARGE SCALE GENOMIC DNA]</scope>
    <source>
        <strain evidence="1 2">AZ1</strain>
    </source>
</reference>
<dbReference type="eggNOG" id="COG2909">
    <property type="taxonomic scope" value="Bacteria"/>
</dbReference>
<gene>
    <name evidence="1" type="ORF">ThidrDRAFT_4271</name>
</gene>
<proteinExistence type="predicted"/>
<evidence type="ECO:0000313" key="1">
    <source>
        <dbReference type="EMBL" id="EGV27941.1"/>
    </source>
</evidence>
<feature type="non-terminal residue" evidence="1">
    <location>
        <position position="1"/>
    </location>
</feature>
<dbReference type="InterPro" id="IPR011990">
    <property type="entry name" value="TPR-like_helical_dom_sf"/>
</dbReference>
<dbReference type="AlphaFoldDB" id="G2E7K8"/>
<dbReference type="SMART" id="SM00028">
    <property type="entry name" value="TPR"/>
    <property type="match status" value="3"/>
</dbReference>
<dbReference type="Proteomes" id="UP000004200">
    <property type="component" value="Unassembled WGS sequence"/>
</dbReference>
<dbReference type="Gene3D" id="1.25.40.10">
    <property type="entry name" value="Tetratricopeptide repeat domain"/>
    <property type="match status" value="1"/>
</dbReference>
<organism evidence="1 2">
    <name type="scientific">Thiorhodococcus drewsii AZ1</name>
    <dbReference type="NCBI Taxonomy" id="765913"/>
    <lineage>
        <taxon>Bacteria</taxon>
        <taxon>Pseudomonadati</taxon>
        <taxon>Pseudomonadota</taxon>
        <taxon>Gammaproteobacteria</taxon>
        <taxon>Chromatiales</taxon>
        <taxon>Chromatiaceae</taxon>
        <taxon>Thiorhodococcus</taxon>
    </lineage>
</organism>
<dbReference type="Pfam" id="PF13424">
    <property type="entry name" value="TPR_12"/>
    <property type="match status" value="1"/>
</dbReference>
<evidence type="ECO:0000313" key="2">
    <source>
        <dbReference type="Proteomes" id="UP000004200"/>
    </source>
</evidence>